<name>A0ABW1HDB8_9ACTN</name>
<dbReference type="EMBL" id="JBHSQS010000027">
    <property type="protein sequence ID" value="MFC5927186.1"/>
    <property type="molecule type" value="Genomic_DNA"/>
</dbReference>
<organism evidence="3 4">
    <name type="scientific">Micromonospora vulcania</name>
    <dbReference type="NCBI Taxonomy" id="1441873"/>
    <lineage>
        <taxon>Bacteria</taxon>
        <taxon>Bacillati</taxon>
        <taxon>Actinomycetota</taxon>
        <taxon>Actinomycetes</taxon>
        <taxon>Micromonosporales</taxon>
        <taxon>Micromonosporaceae</taxon>
        <taxon>Micromonospora</taxon>
    </lineage>
</organism>
<comment type="caution">
    <text evidence="3">The sequence shown here is derived from an EMBL/GenBank/DDBJ whole genome shotgun (WGS) entry which is preliminary data.</text>
</comment>
<sequence length="541" mass="58737">MTDTAPTTATPDRTSPDRTSPDRTSPDRTSPDRTPLDGTALDGAALDGTAPTITALGGPRRRLRVAIIGSGFGGVAVAAALRRGGDAEVVLLERADRAGGVWRDNTYPGCACDIPAPLYSYSFAPNPGWTRRFPPHGEILDYLHRCVDELGLADSVRLRTEVTDAEWDEAAECWRLRTADGAELTADVLVPAVGQLSRPVVPALPGAERFAGPALHTARWDPSISLDGARVAVIGTGASAVQLVPAIADRTARVTVFQRTPPWTLPKPNRRYGRLGRALYQRVPALMRLPRAAFWSLTVFTGLAVTGNRAAAAVLRGVSRAQRRWQVRDPELRARVTPTEPMGCKRVLFTSDWLPTLARPDVELVTEKIVEVTEVGLRTADGRIHPCDVLVYGTGFAATEFLAPIRVTGRAGRRLTDEWRDGAYAYLGMAVPGFPNLFLVYGPNTNTGNTSVVYFHEAQARHIAQAVCLLAAGGPPLEVRPEVAADHDAELQRRLASSVWTACQSWYRTASGRVVTNWPGMADEYRRRTARLNPADYGRTV</sequence>
<dbReference type="PANTHER" id="PTHR42877:SF4">
    <property type="entry name" value="FAD_NAD(P)-BINDING DOMAIN-CONTAINING PROTEIN-RELATED"/>
    <property type="match status" value="1"/>
</dbReference>
<feature type="domain" description="FAD/NAD(P)-binding" evidence="2">
    <location>
        <begin position="64"/>
        <end position="261"/>
    </location>
</feature>
<feature type="region of interest" description="Disordered" evidence="1">
    <location>
        <begin position="1"/>
        <end position="45"/>
    </location>
</feature>
<dbReference type="InterPro" id="IPR023753">
    <property type="entry name" value="FAD/NAD-binding_dom"/>
</dbReference>
<dbReference type="InterPro" id="IPR036188">
    <property type="entry name" value="FAD/NAD-bd_sf"/>
</dbReference>
<dbReference type="SUPFAM" id="SSF51905">
    <property type="entry name" value="FAD/NAD(P)-binding domain"/>
    <property type="match status" value="1"/>
</dbReference>
<dbReference type="PANTHER" id="PTHR42877">
    <property type="entry name" value="L-ORNITHINE N(5)-MONOOXYGENASE-RELATED"/>
    <property type="match status" value="1"/>
</dbReference>
<keyword evidence="3" id="KW-0560">Oxidoreductase</keyword>
<proteinExistence type="predicted"/>
<feature type="compositionally biased region" description="Basic and acidic residues" evidence="1">
    <location>
        <begin position="14"/>
        <end position="35"/>
    </location>
</feature>
<gene>
    <name evidence="3" type="ORF">ACFQGL_27990</name>
</gene>
<keyword evidence="3" id="KW-0503">Monooxygenase</keyword>
<protein>
    <submittedName>
        <fullName evidence="3">Flavin-containing monooxygenase</fullName>
        <ecNumber evidence="3">1.14.13.-</ecNumber>
    </submittedName>
</protein>
<dbReference type="Gene3D" id="3.50.50.60">
    <property type="entry name" value="FAD/NAD(P)-binding domain"/>
    <property type="match status" value="3"/>
</dbReference>
<evidence type="ECO:0000313" key="3">
    <source>
        <dbReference type="EMBL" id="MFC5927186.1"/>
    </source>
</evidence>
<dbReference type="Pfam" id="PF07992">
    <property type="entry name" value="Pyr_redox_2"/>
    <property type="match status" value="1"/>
</dbReference>
<dbReference type="InterPro" id="IPR051209">
    <property type="entry name" value="FAD-bind_Monooxygenase_sf"/>
</dbReference>
<reference evidence="4" key="1">
    <citation type="journal article" date="2019" name="Int. J. Syst. Evol. Microbiol.">
        <title>The Global Catalogue of Microorganisms (GCM) 10K type strain sequencing project: providing services to taxonomists for standard genome sequencing and annotation.</title>
        <authorList>
            <consortium name="The Broad Institute Genomics Platform"/>
            <consortium name="The Broad Institute Genome Sequencing Center for Infectious Disease"/>
            <person name="Wu L."/>
            <person name="Ma J."/>
        </authorList>
    </citation>
    <scope>NUCLEOTIDE SEQUENCE [LARGE SCALE GENOMIC DNA]</scope>
    <source>
        <strain evidence="4">CGMCC 4.7144</strain>
    </source>
</reference>
<dbReference type="Proteomes" id="UP001596226">
    <property type="component" value="Unassembled WGS sequence"/>
</dbReference>
<dbReference type="GO" id="GO:0004497">
    <property type="term" value="F:monooxygenase activity"/>
    <property type="evidence" value="ECO:0007669"/>
    <property type="project" value="UniProtKB-KW"/>
</dbReference>
<feature type="compositionally biased region" description="Low complexity" evidence="1">
    <location>
        <begin position="1"/>
        <end position="13"/>
    </location>
</feature>
<evidence type="ECO:0000256" key="1">
    <source>
        <dbReference type="SAM" id="MobiDB-lite"/>
    </source>
</evidence>
<keyword evidence="4" id="KW-1185">Reference proteome</keyword>
<dbReference type="RefSeq" id="WP_377515538.1">
    <property type="nucleotide sequence ID" value="NZ_JBHSQS010000027.1"/>
</dbReference>
<dbReference type="EC" id="1.14.13.-" evidence="3"/>
<evidence type="ECO:0000259" key="2">
    <source>
        <dbReference type="Pfam" id="PF07992"/>
    </source>
</evidence>
<evidence type="ECO:0000313" key="4">
    <source>
        <dbReference type="Proteomes" id="UP001596226"/>
    </source>
</evidence>
<accession>A0ABW1HDB8</accession>